<organism evidence="1">
    <name type="scientific">Myoviridae sp. ctVeR24</name>
    <dbReference type="NCBI Taxonomy" id="2827689"/>
    <lineage>
        <taxon>Viruses</taxon>
        <taxon>Duplodnaviria</taxon>
        <taxon>Heunggongvirae</taxon>
        <taxon>Uroviricota</taxon>
        <taxon>Caudoviricetes</taxon>
    </lineage>
</organism>
<protein>
    <submittedName>
        <fullName evidence="1">Uncharacterized protein</fullName>
    </submittedName>
</protein>
<reference evidence="1" key="1">
    <citation type="journal article" date="2021" name="Proc. Natl. Acad. Sci. U.S.A.">
        <title>A Catalog of Tens of Thousands of Viruses from Human Metagenomes Reveals Hidden Associations with Chronic Diseases.</title>
        <authorList>
            <person name="Tisza M.J."/>
            <person name="Buck C.B."/>
        </authorList>
    </citation>
    <scope>NUCLEOTIDE SEQUENCE</scope>
    <source>
        <strain evidence="1">CtVeR24</strain>
    </source>
</reference>
<name>A0A8S5SXL5_9CAUD</name>
<accession>A0A8S5SXL5</accession>
<evidence type="ECO:0000313" key="1">
    <source>
        <dbReference type="EMBL" id="DAF55640.1"/>
    </source>
</evidence>
<dbReference type="EMBL" id="BK032695">
    <property type="protein sequence ID" value="DAF55640.1"/>
    <property type="molecule type" value="Genomic_DNA"/>
</dbReference>
<proteinExistence type="predicted"/>
<sequence length="229" mass="25944">MKDTKDRKTLKGYFKKGSIPTEEQFATLINSVPNIAEDGQAIRTADGWSFFPEAGKPLQIRLHDEEGKPAAWTLCLTPEKGLAVKNEHDEIVAELTQDKSINLPGKGKEERNGSTPVPMVPEPVKMENDYIILAADEEWHDLLTVTGSGFRMYDVFLFLHDSNTMANKETRATAVCIDSVNCRIHSPRKHWWGWSGGIRLRWQIEGSTLRLQARSKRYRSSGKIFCKII</sequence>